<comment type="caution">
    <text evidence="2">The sequence shown here is derived from an EMBL/GenBank/DDBJ whole genome shotgun (WGS) entry which is preliminary data.</text>
</comment>
<dbReference type="EMBL" id="MNAO01000301">
    <property type="protein sequence ID" value="OHV15289.1"/>
    <property type="molecule type" value="Genomic_DNA"/>
</dbReference>
<evidence type="ECO:0000313" key="3">
    <source>
        <dbReference type="Proteomes" id="UP000180215"/>
    </source>
</evidence>
<keyword evidence="1" id="KW-1133">Transmembrane helix</keyword>
<feature type="transmembrane region" description="Helical" evidence="1">
    <location>
        <begin position="68"/>
        <end position="88"/>
    </location>
</feature>
<sequence length="140" mass="15554">MRDDRRWLRTGLTGLYGFISIVHLVATERFLPIMPGWVPAPRLVVIGTGLCEIAGALALFVPRLRRAAGIMLALYAVCVFPANIKQAVEGIAVPPIPDTWWYHGPRLALQPVMVWWALYAVHAIDWPFAARRTGDTGAPR</sequence>
<reference evidence="2 3" key="1">
    <citation type="submission" date="2016-10" db="EMBL/GenBank/DDBJ databases">
        <title>Draft genome sequence of Methylobacterium extorquens CP3, a seed endophyte of Crotalaria pumila with plant growth-promoting and metal tolerance properties.</title>
        <authorList>
            <person name="Sanchez-Lopez A.S."/>
            <person name="Van Hamme J.D."/>
            <person name="Thijs S."/>
            <person name="Mcammond B.M."/>
            <person name="Stevens V."/>
            <person name="Gonzalez-Chavez M.D.C."/>
            <person name="Vangronsveld J."/>
        </authorList>
    </citation>
    <scope>NUCLEOTIDE SEQUENCE [LARGE SCALE GENOMIC DNA]</scope>
    <source>
        <strain evidence="2 3">CP3</strain>
    </source>
</reference>
<keyword evidence="1" id="KW-0812">Transmembrane</keyword>
<accession>A0A1S1P231</accession>
<dbReference type="PANTHER" id="PTHR36974">
    <property type="entry name" value="MEMBRANE PROTEIN-RELATED"/>
    <property type="match status" value="1"/>
</dbReference>
<evidence type="ECO:0000313" key="2">
    <source>
        <dbReference type="EMBL" id="OHV15289.1"/>
    </source>
</evidence>
<feature type="transmembrane region" description="Helical" evidence="1">
    <location>
        <begin position="12"/>
        <end position="31"/>
    </location>
</feature>
<feature type="transmembrane region" description="Helical" evidence="1">
    <location>
        <begin position="43"/>
        <end position="61"/>
    </location>
</feature>
<dbReference type="AlphaFoldDB" id="A0A1S1P231"/>
<dbReference type="Proteomes" id="UP000180215">
    <property type="component" value="Unassembled WGS sequence"/>
</dbReference>
<evidence type="ECO:0000256" key="1">
    <source>
        <dbReference type="SAM" id="Phobius"/>
    </source>
</evidence>
<dbReference type="PANTHER" id="PTHR36974:SF1">
    <property type="entry name" value="DOXX FAMILY MEMBRANE PROTEIN"/>
    <property type="match status" value="1"/>
</dbReference>
<organism evidence="2 3">
    <name type="scientific">Methylorubrum extorquens</name>
    <name type="common">Methylobacterium dichloromethanicum</name>
    <name type="synonym">Methylobacterium extorquens</name>
    <dbReference type="NCBI Taxonomy" id="408"/>
    <lineage>
        <taxon>Bacteria</taxon>
        <taxon>Pseudomonadati</taxon>
        <taxon>Pseudomonadota</taxon>
        <taxon>Alphaproteobacteria</taxon>
        <taxon>Hyphomicrobiales</taxon>
        <taxon>Methylobacteriaceae</taxon>
        <taxon>Methylorubrum</taxon>
    </lineage>
</organism>
<protein>
    <submittedName>
        <fullName evidence="2">DoxX family protein</fullName>
    </submittedName>
</protein>
<name>A0A1S1P231_METEX</name>
<proteinExistence type="predicted"/>
<keyword evidence="1" id="KW-0472">Membrane</keyword>
<feature type="transmembrane region" description="Helical" evidence="1">
    <location>
        <begin position="108"/>
        <end position="130"/>
    </location>
</feature>
<gene>
    <name evidence="2" type="ORF">BK022_20125</name>
</gene>